<reference evidence="1 2" key="1">
    <citation type="journal article" date="2023" name="Genes (Basel)">
        <title>Chromosome-Level Genome Assembly and Circadian Gene Repertoire of the Patagonia Blennie Eleginops maclovinus-The Closest Ancestral Proxy of Antarctic Cryonotothenioids.</title>
        <authorList>
            <person name="Cheng C.C."/>
            <person name="Rivera-Colon A.G."/>
            <person name="Minhas B.F."/>
            <person name="Wilson L."/>
            <person name="Rayamajhi N."/>
            <person name="Vargas-Chacoff L."/>
            <person name="Catchen J.M."/>
        </authorList>
    </citation>
    <scope>NUCLEOTIDE SEQUENCE [LARGE SCALE GENOMIC DNA]</scope>
    <source>
        <strain evidence="1">JMC-PN-2008</strain>
    </source>
</reference>
<gene>
    <name evidence="1" type="ORF">PBY51_005499</name>
</gene>
<dbReference type="AlphaFoldDB" id="A0AAN7X6C5"/>
<keyword evidence="2" id="KW-1185">Reference proteome</keyword>
<proteinExistence type="predicted"/>
<sequence length="76" mass="8608">MSTLRLLDFLQPSGRGGGEMKARWSVMEREKVKTQMKVECQRVAMAFTMNCDGSGSFNLSIKMNRSKRECGYLVVP</sequence>
<organism evidence="1 2">
    <name type="scientific">Eleginops maclovinus</name>
    <name type="common">Patagonian blennie</name>
    <name type="synonym">Eleginus maclovinus</name>
    <dbReference type="NCBI Taxonomy" id="56733"/>
    <lineage>
        <taxon>Eukaryota</taxon>
        <taxon>Metazoa</taxon>
        <taxon>Chordata</taxon>
        <taxon>Craniata</taxon>
        <taxon>Vertebrata</taxon>
        <taxon>Euteleostomi</taxon>
        <taxon>Actinopterygii</taxon>
        <taxon>Neopterygii</taxon>
        <taxon>Teleostei</taxon>
        <taxon>Neoteleostei</taxon>
        <taxon>Acanthomorphata</taxon>
        <taxon>Eupercaria</taxon>
        <taxon>Perciformes</taxon>
        <taxon>Notothenioidei</taxon>
        <taxon>Eleginopidae</taxon>
        <taxon>Eleginops</taxon>
    </lineage>
</organism>
<name>A0AAN7X6C5_ELEMC</name>
<dbReference type="EMBL" id="JAUZQC010000018">
    <property type="protein sequence ID" value="KAK5855397.1"/>
    <property type="molecule type" value="Genomic_DNA"/>
</dbReference>
<comment type="caution">
    <text evidence="1">The sequence shown here is derived from an EMBL/GenBank/DDBJ whole genome shotgun (WGS) entry which is preliminary data.</text>
</comment>
<reference evidence="1 2" key="2">
    <citation type="journal article" date="2023" name="Mol. Biol. Evol.">
        <title>Genomics of Secondarily Temperate Adaptation in the Only Non-Antarctic Icefish.</title>
        <authorList>
            <person name="Rivera-Colon A.G."/>
            <person name="Rayamajhi N."/>
            <person name="Minhas B.F."/>
            <person name="Madrigal G."/>
            <person name="Bilyk K.T."/>
            <person name="Yoon V."/>
            <person name="Hune M."/>
            <person name="Gregory S."/>
            <person name="Cheng C.H.C."/>
            <person name="Catchen J.M."/>
        </authorList>
    </citation>
    <scope>NUCLEOTIDE SEQUENCE [LARGE SCALE GENOMIC DNA]</scope>
    <source>
        <strain evidence="1">JMC-PN-2008</strain>
    </source>
</reference>
<protein>
    <submittedName>
        <fullName evidence="1">Uncharacterized protein</fullName>
    </submittedName>
</protein>
<dbReference type="Proteomes" id="UP001346869">
    <property type="component" value="Unassembled WGS sequence"/>
</dbReference>
<evidence type="ECO:0000313" key="1">
    <source>
        <dbReference type="EMBL" id="KAK5855397.1"/>
    </source>
</evidence>
<accession>A0AAN7X6C5</accession>
<evidence type="ECO:0000313" key="2">
    <source>
        <dbReference type="Proteomes" id="UP001346869"/>
    </source>
</evidence>